<feature type="region of interest" description="Disordered" evidence="1">
    <location>
        <begin position="533"/>
        <end position="576"/>
    </location>
</feature>
<evidence type="ECO:0000259" key="3">
    <source>
        <dbReference type="SMART" id="SM00460"/>
    </source>
</evidence>
<dbReference type="InterPro" id="IPR038765">
    <property type="entry name" value="Papain-like_cys_pep_sf"/>
</dbReference>
<dbReference type="Gene3D" id="3.10.620.30">
    <property type="match status" value="1"/>
</dbReference>
<keyword evidence="2" id="KW-0472">Membrane</keyword>
<feature type="domain" description="Transglutaminase-like" evidence="3">
    <location>
        <begin position="457"/>
        <end position="530"/>
    </location>
</feature>
<accession>A0A415ERQ1</accession>
<dbReference type="PANTHER" id="PTHR42736:SF1">
    <property type="entry name" value="PROTEIN-GLUTAMINE GAMMA-GLUTAMYLTRANSFERASE"/>
    <property type="match status" value="1"/>
</dbReference>
<dbReference type="PANTHER" id="PTHR42736">
    <property type="entry name" value="PROTEIN-GLUTAMINE GAMMA-GLUTAMYLTRANSFERASE"/>
    <property type="match status" value="1"/>
</dbReference>
<keyword evidence="2" id="KW-0812">Transmembrane</keyword>
<evidence type="ECO:0000313" key="5">
    <source>
        <dbReference type="Proteomes" id="UP000286288"/>
    </source>
</evidence>
<comment type="caution">
    <text evidence="4">The sequence shown here is derived from an EMBL/GenBank/DDBJ whole genome shotgun (WGS) entry which is preliminary data.</text>
</comment>
<dbReference type="InterPro" id="IPR002931">
    <property type="entry name" value="Transglutaminase-like"/>
</dbReference>
<evidence type="ECO:0000313" key="4">
    <source>
        <dbReference type="EMBL" id="RHK06016.1"/>
    </source>
</evidence>
<dbReference type="Pfam" id="PF01841">
    <property type="entry name" value="Transglut_core"/>
    <property type="match status" value="1"/>
</dbReference>
<feature type="transmembrane region" description="Helical" evidence="2">
    <location>
        <begin position="34"/>
        <end position="50"/>
    </location>
</feature>
<dbReference type="Proteomes" id="UP000286288">
    <property type="component" value="Unassembled WGS sequence"/>
</dbReference>
<feature type="transmembrane region" description="Helical" evidence="2">
    <location>
        <begin position="597"/>
        <end position="613"/>
    </location>
</feature>
<feature type="transmembrane region" description="Helical" evidence="2">
    <location>
        <begin position="131"/>
        <end position="148"/>
    </location>
</feature>
<name>A0A415ERQ1_ENTCA</name>
<organism evidence="4 5">
    <name type="scientific">Enterococcus casseliflavus</name>
    <name type="common">Enterococcus flavescens</name>
    <dbReference type="NCBI Taxonomy" id="37734"/>
    <lineage>
        <taxon>Bacteria</taxon>
        <taxon>Bacillati</taxon>
        <taxon>Bacillota</taxon>
        <taxon>Bacilli</taxon>
        <taxon>Lactobacillales</taxon>
        <taxon>Enterococcaceae</taxon>
        <taxon>Enterococcus</taxon>
    </lineage>
</organism>
<feature type="transmembrane region" description="Helical" evidence="2">
    <location>
        <begin position="182"/>
        <end position="201"/>
    </location>
</feature>
<dbReference type="AlphaFoldDB" id="A0A415ERQ1"/>
<dbReference type="SUPFAM" id="SSF54001">
    <property type="entry name" value="Cysteine proteinases"/>
    <property type="match status" value="1"/>
</dbReference>
<feature type="transmembrane region" description="Helical" evidence="2">
    <location>
        <begin position="104"/>
        <end position="124"/>
    </location>
</feature>
<dbReference type="InterPro" id="IPR052901">
    <property type="entry name" value="Bact_TGase-like"/>
</dbReference>
<feature type="transmembrane region" description="Helical" evidence="2">
    <location>
        <begin position="7"/>
        <end position="28"/>
    </location>
</feature>
<feature type="transmembrane region" description="Helical" evidence="2">
    <location>
        <begin position="154"/>
        <end position="170"/>
    </location>
</feature>
<evidence type="ECO:0000256" key="1">
    <source>
        <dbReference type="SAM" id="MobiDB-lite"/>
    </source>
</evidence>
<dbReference type="EMBL" id="QRMZ01000013">
    <property type="protein sequence ID" value="RHK06016.1"/>
    <property type="molecule type" value="Genomic_DNA"/>
</dbReference>
<feature type="transmembrane region" description="Helical" evidence="2">
    <location>
        <begin position="62"/>
        <end position="84"/>
    </location>
</feature>
<keyword evidence="2" id="KW-1133">Transmembrane helix</keyword>
<protein>
    <submittedName>
        <fullName evidence="4">Transglutaminase domain-containing protein</fullName>
    </submittedName>
</protein>
<gene>
    <name evidence="4" type="ORF">DW084_10915</name>
</gene>
<evidence type="ECO:0000256" key="2">
    <source>
        <dbReference type="SAM" id="Phobius"/>
    </source>
</evidence>
<dbReference type="SMART" id="SM00460">
    <property type="entry name" value="TGc"/>
    <property type="match status" value="1"/>
</dbReference>
<proteinExistence type="predicted"/>
<feature type="compositionally biased region" description="Low complexity" evidence="1">
    <location>
        <begin position="543"/>
        <end position="576"/>
    </location>
</feature>
<sequence>MRFIKKALIGLLTFLSLSLVILPFIAVYDLGNQFTLLTYAFSVCLILTVVPKVRYSLPLLAAAWLIVLYRIFPYGTAFSFDWLLRFWLDLHRAFQEILSGEVGYITELAAVTLIVSWVLFLAILPIAYQRFFLIYATMIGYLLTVVIFNQFDLTWHLMGIFLCALASSLIQRSVFQSSQTIAPWFAVMLLIGGLAVTAVYLPQTSLREQLAARSTPIRTNLNQLGFYQFIEEHGTPSGSRTGFSENDRQLGGPLLDDATILFEAQQETPHYWRVESKDFYSGKGWISTSREEARLEAEAVTIADQSYQQAYLENESVRVQFQNHGDYVPLPYGRSTLSLENGARGFQISDAIQRVDLIDPLPDTTLTLDWDHPDFAAENLQNLPLIYPDSPIDYIQLPDSLPQRVRDLAAEITADSNSLFDQVTAVESYLKDPLVFRYSKTDAVVPAEEQDYVDQFLFESQVGYCDNFSTAMVVLLRSLEIPARWAKGFSPGSPATENGITTYTVRNLNAHSWVEVYFDGYGWVPFEPTPSFQNPDRPVLTQESTSSEETPTASSETTPTSSRETESSETTTSSSATAAVTDDVWLTEELKQTLRNGFFGSLALLGLGLLFYFRHSFFRIHLWLICRFNKQPLVAAYPLFLRQTTKVLYRNEAEPLIDYAQRLEAFYPLFHGDFIRLTQQYEAYLYSQEQPAGQEAFLKQVAAQISQLKKIN</sequence>
<reference evidence="4 5" key="1">
    <citation type="submission" date="2018-08" db="EMBL/GenBank/DDBJ databases">
        <title>A genome reference for cultivated species of the human gut microbiota.</title>
        <authorList>
            <person name="Zou Y."/>
            <person name="Xue W."/>
            <person name="Luo G."/>
        </authorList>
    </citation>
    <scope>NUCLEOTIDE SEQUENCE [LARGE SCALE GENOMIC DNA]</scope>
    <source>
        <strain evidence="4 5">AF48-16</strain>
    </source>
</reference>